<dbReference type="RefSeq" id="WP_379743386.1">
    <property type="nucleotide sequence ID" value="NZ_JBHSGW010000027.1"/>
</dbReference>
<protein>
    <recommendedName>
        <fullName evidence="3">DUF2383 domain-containing protein</fullName>
    </recommendedName>
</protein>
<dbReference type="EMBL" id="JBHSGW010000027">
    <property type="protein sequence ID" value="MFC4740974.1"/>
    <property type="molecule type" value="Genomic_DNA"/>
</dbReference>
<keyword evidence="2" id="KW-1185">Reference proteome</keyword>
<dbReference type="InterPro" id="IPR012347">
    <property type="entry name" value="Ferritin-like"/>
</dbReference>
<dbReference type="Proteomes" id="UP001595885">
    <property type="component" value="Unassembled WGS sequence"/>
</dbReference>
<proteinExistence type="predicted"/>
<evidence type="ECO:0000313" key="2">
    <source>
        <dbReference type="Proteomes" id="UP001595885"/>
    </source>
</evidence>
<accession>A0ABV9P9J3</accession>
<organism evidence="1 2">
    <name type="scientific">Flavobacterium ponti</name>
    <dbReference type="NCBI Taxonomy" id="665133"/>
    <lineage>
        <taxon>Bacteria</taxon>
        <taxon>Pseudomonadati</taxon>
        <taxon>Bacteroidota</taxon>
        <taxon>Flavobacteriia</taxon>
        <taxon>Flavobacteriales</taxon>
        <taxon>Flavobacteriaceae</taxon>
        <taxon>Flavobacterium</taxon>
    </lineage>
</organism>
<reference evidence="2" key="1">
    <citation type="journal article" date="2019" name="Int. J. Syst. Evol. Microbiol.">
        <title>The Global Catalogue of Microorganisms (GCM) 10K type strain sequencing project: providing services to taxonomists for standard genome sequencing and annotation.</title>
        <authorList>
            <consortium name="The Broad Institute Genomics Platform"/>
            <consortium name="The Broad Institute Genome Sequencing Center for Infectious Disease"/>
            <person name="Wu L."/>
            <person name="Ma J."/>
        </authorList>
    </citation>
    <scope>NUCLEOTIDE SEQUENCE [LARGE SCALE GENOMIC DNA]</scope>
    <source>
        <strain evidence="2">CCUG 50349</strain>
    </source>
</reference>
<evidence type="ECO:0008006" key="3">
    <source>
        <dbReference type="Google" id="ProtNLM"/>
    </source>
</evidence>
<sequence>MESNTVINHKIQGIIAKAITTEKVYKNFAENVTNQSLKKYLNSKVLQRNSLIKELKTFLMKSQELTFEADINISNYKQTNSSKNDDQTILEKSISIEKDILNHLEDILDKEYITMDLRNILSNHYNSIKIEFESIKTLDDIHKAYS</sequence>
<comment type="caution">
    <text evidence="1">The sequence shown here is derived from an EMBL/GenBank/DDBJ whole genome shotgun (WGS) entry which is preliminary data.</text>
</comment>
<evidence type="ECO:0000313" key="1">
    <source>
        <dbReference type="EMBL" id="MFC4740974.1"/>
    </source>
</evidence>
<gene>
    <name evidence="1" type="ORF">ACFO3U_13305</name>
</gene>
<dbReference type="Gene3D" id="1.20.1260.10">
    <property type="match status" value="1"/>
</dbReference>
<name>A0ABV9P9J3_9FLAO</name>